<dbReference type="AlphaFoldDB" id="A0A261V6F7"/>
<name>A0A261V6F7_9BORD</name>
<dbReference type="InterPro" id="IPR036388">
    <property type="entry name" value="WH-like_DNA-bd_sf"/>
</dbReference>
<dbReference type="InterPro" id="IPR036390">
    <property type="entry name" value="WH_DNA-bd_sf"/>
</dbReference>
<keyword evidence="3" id="KW-0238">DNA-binding</keyword>
<sequence length="306" mass="33885">MLDDLALFVAIVDDGSLQAAARRLKLPPATLTRRLQKLEARLGCQLLLRSARSLKPTPEGRQYYEQCRPLLTALQQATATLDDDLNQIKGTLRVLAPVSLARGLLAPAWTSFLAAWPDIRLELILDNRNEDLWRHGADLAVRVGPQHDPKLRQRRLGGFGLDVVAAPAYLAAHGEPRHPRELEQHALLVSEPLATWYFMAPDGGERIELQPAGRCRVNELELMVAMAEAGLGIMYCPRTLTGAAVASGRLRRLLTDWRTPQRVLYAVWPQQQLPRKVRALLEHLSDFAASTPVLQGAEAAPGPQPQ</sequence>
<dbReference type="PROSITE" id="PS50931">
    <property type="entry name" value="HTH_LYSR"/>
    <property type="match status" value="1"/>
</dbReference>
<feature type="domain" description="HTH lysR-type" evidence="5">
    <location>
        <begin position="1"/>
        <end position="57"/>
    </location>
</feature>
<dbReference type="FunFam" id="1.10.10.10:FF:000001">
    <property type="entry name" value="LysR family transcriptional regulator"/>
    <property type="match status" value="1"/>
</dbReference>
<dbReference type="GO" id="GO:0003700">
    <property type="term" value="F:DNA-binding transcription factor activity"/>
    <property type="evidence" value="ECO:0007669"/>
    <property type="project" value="InterPro"/>
</dbReference>
<comment type="caution">
    <text evidence="6">The sequence shown here is derived from an EMBL/GenBank/DDBJ whole genome shotgun (WGS) entry which is preliminary data.</text>
</comment>
<dbReference type="CDD" id="cd08422">
    <property type="entry name" value="PBP2_CrgA_like"/>
    <property type="match status" value="1"/>
</dbReference>
<dbReference type="GO" id="GO:0006351">
    <property type="term" value="P:DNA-templated transcription"/>
    <property type="evidence" value="ECO:0007669"/>
    <property type="project" value="TreeGrafter"/>
</dbReference>
<dbReference type="Gene3D" id="3.40.190.290">
    <property type="match status" value="1"/>
</dbReference>
<dbReference type="GO" id="GO:0043565">
    <property type="term" value="F:sequence-specific DNA binding"/>
    <property type="evidence" value="ECO:0007669"/>
    <property type="project" value="TreeGrafter"/>
</dbReference>
<evidence type="ECO:0000259" key="5">
    <source>
        <dbReference type="PROSITE" id="PS50931"/>
    </source>
</evidence>
<keyword evidence="7" id="KW-1185">Reference proteome</keyword>
<dbReference type="SUPFAM" id="SSF46785">
    <property type="entry name" value="Winged helix' DNA-binding domain"/>
    <property type="match status" value="1"/>
</dbReference>
<dbReference type="PANTHER" id="PTHR30537:SF5">
    <property type="entry name" value="HTH-TYPE TRANSCRIPTIONAL ACTIVATOR TTDR-RELATED"/>
    <property type="match status" value="1"/>
</dbReference>
<dbReference type="Gene3D" id="1.10.10.10">
    <property type="entry name" value="Winged helix-like DNA-binding domain superfamily/Winged helix DNA-binding domain"/>
    <property type="match status" value="1"/>
</dbReference>
<keyword evidence="2" id="KW-0805">Transcription regulation</keyword>
<keyword evidence="4" id="KW-0804">Transcription</keyword>
<dbReference type="Pfam" id="PF00126">
    <property type="entry name" value="HTH_1"/>
    <property type="match status" value="1"/>
</dbReference>
<dbReference type="RefSeq" id="WP_051439416.1">
    <property type="nucleotide sequence ID" value="NZ_NEVT01000009.1"/>
</dbReference>
<proteinExistence type="inferred from homology"/>
<dbReference type="InterPro" id="IPR005119">
    <property type="entry name" value="LysR_subst-bd"/>
</dbReference>
<evidence type="ECO:0000313" key="7">
    <source>
        <dbReference type="Proteomes" id="UP000215633"/>
    </source>
</evidence>
<accession>A0A261V6F7</accession>
<evidence type="ECO:0000256" key="1">
    <source>
        <dbReference type="ARBA" id="ARBA00009437"/>
    </source>
</evidence>
<dbReference type="EMBL" id="NEVT01000009">
    <property type="protein sequence ID" value="OZI69706.1"/>
    <property type="molecule type" value="Genomic_DNA"/>
</dbReference>
<protein>
    <submittedName>
        <fullName evidence="6">LysR family transcriptional regulator</fullName>
    </submittedName>
</protein>
<reference evidence="7" key="1">
    <citation type="submission" date="2017-05" db="EMBL/GenBank/DDBJ databases">
        <title>Complete and WGS of Bordetella genogroups.</title>
        <authorList>
            <person name="Spilker T."/>
            <person name="Lipuma J."/>
        </authorList>
    </citation>
    <scope>NUCLEOTIDE SEQUENCE [LARGE SCALE GENOMIC DNA]</scope>
    <source>
        <strain evidence="7">AU8256</strain>
    </source>
</reference>
<evidence type="ECO:0000313" key="6">
    <source>
        <dbReference type="EMBL" id="OZI69706.1"/>
    </source>
</evidence>
<dbReference type="InterPro" id="IPR000847">
    <property type="entry name" value="LysR_HTH_N"/>
</dbReference>
<organism evidence="6 7">
    <name type="scientific">Bordetella genomosp. 2</name>
    <dbReference type="NCBI Taxonomy" id="1983456"/>
    <lineage>
        <taxon>Bacteria</taxon>
        <taxon>Pseudomonadati</taxon>
        <taxon>Pseudomonadota</taxon>
        <taxon>Betaproteobacteria</taxon>
        <taxon>Burkholderiales</taxon>
        <taxon>Alcaligenaceae</taxon>
        <taxon>Bordetella</taxon>
    </lineage>
</organism>
<evidence type="ECO:0000256" key="3">
    <source>
        <dbReference type="ARBA" id="ARBA00023125"/>
    </source>
</evidence>
<dbReference type="Pfam" id="PF03466">
    <property type="entry name" value="LysR_substrate"/>
    <property type="match status" value="1"/>
</dbReference>
<dbReference type="PANTHER" id="PTHR30537">
    <property type="entry name" value="HTH-TYPE TRANSCRIPTIONAL REGULATOR"/>
    <property type="match status" value="1"/>
</dbReference>
<dbReference type="InterPro" id="IPR058163">
    <property type="entry name" value="LysR-type_TF_proteobact-type"/>
</dbReference>
<dbReference type="SUPFAM" id="SSF53850">
    <property type="entry name" value="Periplasmic binding protein-like II"/>
    <property type="match status" value="1"/>
</dbReference>
<dbReference type="Proteomes" id="UP000215633">
    <property type="component" value="Unassembled WGS sequence"/>
</dbReference>
<comment type="similarity">
    <text evidence="1">Belongs to the LysR transcriptional regulatory family.</text>
</comment>
<gene>
    <name evidence="6" type="ORF">CAL24_23125</name>
</gene>
<evidence type="ECO:0000256" key="4">
    <source>
        <dbReference type="ARBA" id="ARBA00023163"/>
    </source>
</evidence>
<evidence type="ECO:0000256" key="2">
    <source>
        <dbReference type="ARBA" id="ARBA00023015"/>
    </source>
</evidence>